<dbReference type="InterPro" id="IPR052036">
    <property type="entry name" value="Hydrolase/PRTase-associated"/>
</dbReference>
<dbReference type="Proteomes" id="UP000250140">
    <property type="component" value="Unassembled WGS sequence"/>
</dbReference>
<keyword evidence="2" id="KW-1185">Reference proteome</keyword>
<gene>
    <name evidence="1" type="ORF">AOQ84DRAFT_406469</name>
</gene>
<dbReference type="Gene3D" id="3.40.1660.10">
    <property type="entry name" value="EreA-like (biosynthetic domain)"/>
    <property type="match status" value="1"/>
</dbReference>
<reference evidence="1 2" key="1">
    <citation type="journal article" date="2016" name="Nat. Commun.">
        <title>Ectomycorrhizal ecology is imprinted in the genome of the dominant symbiotic fungus Cenococcum geophilum.</title>
        <authorList>
            <consortium name="DOE Joint Genome Institute"/>
            <person name="Peter M."/>
            <person name="Kohler A."/>
            <person name="Ohm R.A."/>
            <person name="Kuo A."/>
            <person name="Krutzmann J."/>
            <person name="Morin E."/>
            <person name="Arend M."/>
            <person name="Barry K.W."/>
            <person name="Binder M."/>
            <person name="Choi C."/>
            <person name="Clum A."/>
            <person name="Copeland A."/>
            <person name="Grisel N."/>
            <person name="Haridas S."/>
            <person name="Kipfer T."/>
            <person name="LaButti K."/>
            <person name="Lindquist E."/>
            <person name="Lipzen A."/>
            <person name="Maire R."/>
            <person name="Meier B."/>
            <person name="Mihaltcheva S."/>
            <person name="Molinier V."/>
            <person name="Murat C."/>
            <person name="Poggeler S."/>
            <person name="Quandt C.A."/>
            <person name="Sperisen C."/>
            <person name="Tritt A."/>
            <person name="Tisserant E."/>
            <person name="Crous P.W."/>
            <person name="Henrissat B."/>
            <person name="Nehls U."/>
            <person name="Egli S."/>
            <person name="Spatafora J.W."/>
            <person name="Grigoriev I.V."/>
            <person name="Martin F.M."/>
        </authorList>
    </citation>
    <scope>NUCLEOTIDE SEQUENCE [LARGE SCALE GENOMIC DNA]</scope>
    <source>
        <strain evidence="1 2">CBS 207.34</strain>
    </source>
</reference>
<accession>A0A8E2JTC4</accession>
<sequence length="441" mass="50010">MVQTLSEVVKSVAQKLPDIESNSFSAYFDSFGQSRVVLIGDASHGTSEFYRARAAITKRLIQENGFSIVAIEGDWPDCRVIDSYVRQHPSAKTTPISVFKHFPEWMWRDEEVQSFVDWLQVHNAQLPQEKRAGFFGLDLYSMASSIRAVIDYLDRVDPETAKVARKRYGCLEPWLEDPASYGQAAFSKGYAPCESGVIKILKELLTKRLALMSAENADTYLDAEMNARLVRDSEQYYHAMYYDDSVSWNLRDTHMFATLTRLLKMQPGAKAVVWAHNSHLGDAGATAMAPSRDELSLGQLCRQKFFDLGEVSIIGCGTHDGEVAAADEWDEPMQIMCVNPSREDSYERIMHDTGIPSFLLDLRGERQKKEVIEALMKPRLERFIGVIYCPATERYSHYMEAVLPQQFDALLWFDRTTAVKAFEVAQPKEALARGETYPFGL</sequence>
<evidence type="ECO:0000313" key="1">
    <source>
        <dbReference type="EMBL" id="OCL08597.1"/>
    </source>
</evidence>
<protein>
    <submittedName>
        <fullName evidence="1">Putative erythromycin esterase</fullName>
    </submittedName>
</protein>
<dbReference type="PANTHER" id="PTHR31299">
    <property type="entry name" value="ESTERASE, PUTATIVE (AFU_ORTHOLOGUE AFUA_1G05850)-RELATED"/>
    <property type="match status" value="1"/>
</dbReference>
<dbReference type="Pfam" id="PF05139">
    <property type="entry name" value="Erythro_esteras"/>
    <property type="match status" value="1"/>
</dbReference>
<dbReference type="PIRSF" id="PIRSF036794">
    <property type="entry name" value="UCP_erythr_ester"/>
    <property type="match status" value="1"/>
</dbReference>
<dbReference type="SUPFAM" id="SSF159501">
    <property type="entry name" value="EreA/ChaN-like"/>
    <property type="match status" value="1"/>
</dbReference>
<dbReference type="OrthoDB" id="413649at2759"/>
<dbReference type="CDD" id="cd14728">
    <property type="entry name" value="Ere-like"/>
    <property type="match status" value="1"/>
</dbReference>
<proteinExistence type="predicted"/>
<dbReference type="GO" id="GO:0046677">
    <property type="term" value="P:response to antibiotic"/>
    <property type="evidence" value="ECO:0007669"/>
    <property type="project" value="InterPro"/>
</dbReference>
<dbReference type="Gene3D" id="3.30.1870.10">
    <property type="entry name" value="EreA-like, domain 2"/>
    <property type="match status" value="1"/>
</dbReference>
<dbReference type="PANTHER" id="PTHR31299:SF0">
    <property type="entry name" value="ESTERASE, PUTATIVE (AFU_ORTHOLOGUE AFUA_1G05850)-RELATED"/>
    <property type="match status" value="1"/>
</dbReference>
<evidence type="ECO:0000313" key="2">
    <source>
        <dbReference type="Proteomes" id="UP000250140"/>
    </source>
</evidence>
<dbReference type="InterPro" id="IPR007815">
    <property type="entry name" value="Emycin_Estase"/>
</dbReference>
<dbReference type="InterPro" id="IPR014622">
    <property type="entry name" value="UCP036794_erythomycin"/>
</dbReference>
<organism evidence="1 2">
    <name type="scientific">Glonium stellatum</name>
    <dbReference type="NCBI Taxonomy" id="574774"/>
    <lineage>
        <taxon>Eukaryota</taxon>
        <taxon>Fungi</taxon>
        <taxon>Dikarya</taxon>
        <taxon>Ascomycota</taxon>
        <taxon>Pezizomycotina</taxon>
        <taxon>Dothideomycetes</taxon>
        <taxon>Pleosporomycetidae</taxon>
        <taxon>Gloniales</taxon>
        <taxon>Gloniaceae</taxon>
        <taxon>Glonium</taxon>
    </lineage>
</organism>
<dbReference type="AlphaFoldDB" id="A0A8E2JTC4"/>
<dbReference type="EMBL" id="KV749631">
    <property type="protein sequence ID" value="OCL08597.1"/>
    <property type="molecule type" value="Genomic_DNA"/>
</dbReference>
<name>A0A8E2JTC4_9PEZI</name>